<gene>
    <name evidence="1" type="ORF">SVUK_LOCUS5312</name>
</gene>
<dbReference type="Proteomes" id="UP000270094">
    <property type="component" value="Unassembled WGS sequence"/>
</dbReference>
<organism evidence="1 2">
    <name type="scientific">Strongylus vulgaris</name>
    <name type="common">Blood worm</name>
    <dbReference type="NCBI Taxonomy" id="40348"/>
    <lineage>
        <taxon>Eukaryota</taxon>
        <taxon>Metazoa</taxon>
        <taxon>Ecdysozoa</taxon>
        <taxon>Nematoda</taxon>
        <taxon>Chromadorea</taxon>
        <taxon>Rhabditida</taxon>
        <taxon>Rhabditina</taxon>
        <taxon>Rhabditomorpha</taxon>
        <taxon>Strongyloidea</taxon>
        <taxon>Strongylidae</taxon>
        <taxon>Strongylus</taxon>
    </lineage>
</organism>
<name>A0A3P7IXC9_STRVU</name>
<keyword evidence="2" id="KW-1185">Reference proteome</keyword>
<protein>
    <submittedName>
        <fullName evidence="1">Uncharacterized protein</fullName>
    </submittedName>
</protein>
<reference evidence="1 2" key="1">
    <citation type="submission" date="2018-11" db="EMBL/GenBank/DDBJ databases">
        <authorList>
            <consortium name="Pathogen Informatics"/>
        </authorList>
    </citation>
    <scope>NUCLEOTIDE SEQUENCE [LARGE SCALE GENOMIC DNA]</scope>
</reference>
<accession>A0A3P7IXC9</accession>
<proteinExistence type="predicted"/>
<dbReference type="EMBL" id="UYYB01015580">
    <property type="protein sequence ID" value="VDM70314.1"/>
    <property type="molecule type" value="Genomic_DNA"/>
</dbReference>
<evidence type="ECO:0000313" key="1">
    <source>
        <dbReference type="EMBL" id="VDM70314.1"/>
    </source>
</evidence>
<sequence length="156" mass="15560">MIRRRLYRVGKSSLSSQIIVSQKLSITENHTILVVDGSCGKAGEGPITQPGRRATGLGKNSLCSEGCADCSRCVNVVLDCTVDAGDTDGTEYGALRVPGSPHVGGIMGGKIGGGGGGATRDDFNVCAVDAGFLFGNSGGGGGGGGTLIPGCNLTKL</sequence>
<dbReference type="AlphaFoldDB" id="A0A3P7IXC9"/>
<evidence type="ECO:0000313" key="2">
    <source>
        <dbReference type="Proteomes" id="UP000270094"/>
    </source>
</evidence>